<gene>
    <name evidence="4" type="ORF">ATN00_04800</name>
</gene>
<dbReference type="SUPFAM" id="SSF46689">
    <property type="entry name" value="Homeodomain-like"/>
    <property type="match status" value="1"/>
</dbReference>
<keyword evidence="5" id="KW-1185">Reference proteome</keyword>
<proteinExistence type="predicted"/>
<organism evidence="4 5">
    <name type="scientific">Sphingobium baderi</name>
    <dbReference type="NCBI Taxonomy" id="1332080"/>
    <lineage>
        <taxon>Bacteria</taxon>
        <taxon>Pseudomonadati</taxon>
        <taxon>Pseudomonadota</taxon>
        <taxon>Alphaproteobacteria</taxon>
        <taxon>Sphingomonadales</taxon>
        <taxon>Sphingomonadaceae</taxon>
        <taxon>Sphingobium</taxon>
    </lineage>
</organism>
<keyword evidence="1 2" id="KW-0238">DNA-binding</keyword>
<dbReference type="PROSITE" id="PS50977">
    <property type="entry name" value="HTH_TETR_2"/>
    <property type="match status" value="1"/>
</dbReference>
<dbReference type="OrthoDB" id="9816431at2"/>
<evidence type="ECO:0000256" key="2">
    <source>
        <dbReference type="PROSITE-ProRule" id="PRU00335"/>
    </source>
</evidence>
<dbReference type="GO" id="GO:0003677">
    <property type="term" value="F:DNA binding"/>
    <property type="evidence" value="ECO:0007669"/>
    <property type="project" value="UniProtKB-UniRule"/>
</dbReference>
<name>A0A0S3EWB5_9SPHN</name>
<evidence type="ECO:0000313" key="4">
    <source>
        <dbReference type="EMBL" id="ALR19728.1"/>
    </source>
</evidence>
<dbReference type="EMBL" id="CP013264">
    <property type="protein sequence ID" value="ALR19728.1"/>
    <property type="molecule type" value="Genomic_DNA"/>
</dbReference>
<dbReference type="InterPro" id="IPR009057">
    <property type="entry name" value="Homeodomain-like_sf"/>
</dbReference>
<evidence type="ECO:0000256" key="1">
    <source>
        <dbReference type="ARBA" id="ARBA00023125"/>
    </source>
</evidence>
<feature type="DNA-binding region" description="H-T-H motif" evidence="2">
    <location>
        <begin position="29"/>
        <end position="48"/>
    </location>
</feature>
<evidence type="ECO:0000313" key="5">
    <source>
        <dbReference type="Proteomes" id="UP000056968"/>
    </source>
</evidence>
<dbReference type="AlphaFoldDB" id="A0A0S3EWB5"/>
<dbReference type="InterPro" id="IPR001647">
    <property type="entry name" value="HTH_TetR"/>
</dbReference>
<dbReference type="RefSeq" id="WP_062062777.1">
    <property type="nucleotide sequence ID" value="NZ_CP013264.1"/>
</dbReference>
<protein>
    <recommendedName>
        <fullName evidence="3">HTH tetR-type domain-containing protein</fullName>
    </recommendedName>
</protein>
<feature type="domain" description="HTH tetR-type" evidence="3">
    <location>
        <begin position="6"/>
        <end position="66"/>
    </location>
</feature>
<dbReference type="Pfam" id="PF00440">
    <property type="entry name" value="TetR_N"/>
    <property type="match status" value="1"/>
</dbReference>
<dbReference type="Gene3D" id="1.10.357.10">
    <property type="entry name" value="Tetracycline Repressor, domain 2"/>
    <property type="match status" value="1"/>
</dbReference>
<sequence length="222" mass="24333">MSDKKTRSIQRAVDVAIEAFRSHTLKDMSINLIAKEARCSTATIYEVFGSKDGLYRVAAEASIERGDHPRINPAGGPGQLDALFSFCEARIAHLADHGRGRGEHLLNSKFEISGASIQHYVRRELAYIHDVVEHQVDPAIHAGLMRPLNVAAVVHCIVSGTGFGPMVTGNYQLDCQPDVPGFMRLTFAPLLTEKGCEALEAYLAEPESHRGNSPESGKQRFH</sequence>
<dbReference type="KEGG" id="sbd:ATN00_04800"/>
<dbReference type="Proteomes" id="UP000056968">
    <property type="component" value="Chromosome"/>
</dbReference>
<accession>A0A0S3EWB5</accession>
<reference evidence="4 5" key="1">
    <citation type="submission" date="2015-11" db="EMBL/GenBank/DDBJ databases">
        <title>A Two-component Flavoprotein Monooxygenase System MeaXY Responsible for para-Hydroxylation of 2-Methyl-6-ethylaniline and 2,6-Diethylaniline in Sphingobium baderi DE-13.</title>
        <authorList>
            <person name="Cheng M."/>
            <person name="Meng Q."/>
            <person name="Yang Y."/>
            <person name="Chu C."/>
            <person name="Yan X."/>
            <person name="He J."/>
            <person name="Li S."/>
        </authorList>
    </citation>
    <scope>NUCLEOTIDE SEQUENCE [LARGE SCALE GENOMIC DNA]</scope>
    <source>
        <strain evidence="4 5">DE-13</strain>
    </source>
</reference>
<evidence type="ECO:0000259" key="3">
    <source>
        <dbReference type="PROSITE" id="PS50977"/>
    </source>
</evidence>
<dbReference type="STRING" id="1332080.ATN00_04800"/>